<proteinExistence type="predicted"/>
<dbReference type="AlphaFoldDB" id="A0A5S3PE39"/>
<evidence type="ECO:0000313" key="1">
    <source>
        <dbReference type="EMBL" id="TMM49830.1"/>
    </source>
</evidence>
<sequence length="177" mass="19549">MSIDPPNSEELDVLAVLWSRANDRKSTDASLTIPRINELVQRPLPPAVARIILDELINRGLVISPKRGVRDRFEITVDGLNYFEGRTEELVPPTNKLAIGEEKQAQIVKKLRELSAIVDLAELSNEEKSQAKAMMTATLAMAEAPSPPWDTIKSTLTDIGNISAAFFLAFEIIKLIA</sequence>
<dbReference type="Proteomes" id="UP000309668">
    <property type="component" value="Unassembled WGS sequence"/>
</dbReference>
<reference evidence="1 2" key="1">
    <citation type="submission" date="2019-05" db="EMBL/GenBank/DDBJ databases">
        <title>Erythrobacter marisflavi sp. nov., isolated from isolated from water of an estuary environment.</title>
        <authorList>
            <person name="Yoon J.-H."/>
        </authorList>
    </citation>
    <scope>NUCLEOTIDE SEQUENCE [LARGE SCALE GENOMIC DNA]</scope>
    <source>
        <strain evidence="1 2">KEM-5</strain>
    </source>
</reference>
<name>A0A5S3PE39_9SPHN</name>
<dbReference type="RefSeq" id="WP_138615391.1">
    <property type="nucleotide sequence ID" value="NZ_VCAO01000001.1"/>
</dbReference>
<dbReference type="EMBL" id="VCAO01000001">
    <property type="protein sequence ID" value="TMM49830.1"/>
    <property type="molecule type" value="Genomic_DNA"/>
</dbReference>
<accession>A0A5S3PE39</accession>
<evidence type="ECO:0000313" key="2">
    <source>
        <dbReference type="Proteomes" id="UP000309668"/>
    </source>
</evidence>
<organism evidence="1 2">
    <name type="scientific">Qipengyuania marisflavi</name>
    <dbReference type="NCBI Taxonomy" id="2486356"/>
    <lineage>
        <taxon>Bacteria</taxon>
        <taxon>Pseudomonadati</taxon>
        <taxon>Pseudomonadota</taxon>
        <taxon>Alphaproteobacteria</taxon>
        <taxon>Sphingomonadales</taxon>
        <taxon>Erythrobacteraceae</taxon>
        <taxon>Qipengyuania</taxon>
    </lineage>
</organism>
<protein>
    <submittedName>
        <fullName evidence="1">Uncharacterized protein</fullName>
    </submittedName>
</protein>
<comment type="caution">
    <text evidence="1">The sequence shown here is derived from an EMBL/GenBank/DDBJ whole genome shotgun (WGS) entry which is preliminary data.</text>
</comment>
<dbReference type="OrthoDB" id="9853853at2"/>
<gene>
    <name evidence="1" type="ORF">FEV51_01110</name>
</gene>
<keyword evidence="2" id="KW-1185">Reference proteome</keyword>